<comment type="similarity">
    <text evidence="7">Belongs to the CDP-alcohol phosphatidyltransferase class-II family.</text>
</comment>
<keyword evidence="4 7" id="KW-0443">Lipid metabolism</keyword>
<dbReference type="PANTHER" id="PTHR12586">
    <property type="entry name" value="CDP-DIACYLGLYCEROL--SERINE O-PHOSPHATIDYLTRANSFERASE"/>
    <property type="match status" value="1"/>
</dbReference>
<evidence type="ECO:0000313" key="10">
    <source>
        <dbReference type="Proteomes" id="UP000179920"/>
    </source>
</evidence>
<dbReference type="EC" id="2.7.8.5" evidence="7"/>
<dbReference type="OrthoDB" id="10250191at2759"/>
<dbReference type="GO" id="GO:0032049">
    <property type="term" value="P:cardiolipin biosynthetic process"/>
    <property type="evidence" value="ECO:0007669"/>
    <property type="project" value="InterPro"/>
</dbReference>
<keyword evidence="2 7" id="KW-0808">Transferase</keyword>
<protein>
    <recommendedName>
        <fullName evidence="7">CDP-diacylglycerol--glycerol-3-phosphate 3-phosphatidyltransferase</fullName>
        <ecNumber evidence="7">2.7.8.5</ecNumber>
    </recommendedName>
</protein>
<dbReference type="UniPathway" id="UPA00084">
    <property type="reaction ID" value="UER00503"/>
</dbReference>
<comment type="function">
    <text evidence="7">Functions in the biosynthesis of the anionic phospholipids phosphatidylglycerol and cardiolipin.</text>
</comment>
<dbReference type="GO" id="GO:0005739">
    <property type="term" value="C:mitochondrion"/>
    <property type="evidence" value="ECO:0007669"/>
    <property type="project" value="UniProtKB-SubCell"/>
</dbReference>
<keyword evidence="5 7" id="KW-0594">Phospholipid biosynthesis</keyword>
<dbReference type="CDD" id="cd09137">
    <property type="entry name" value="PLDc_PGS1_euk_2"/>
    <property type="match status" value="1"/>
</dbReference>
<keyword evidence="7" id="KW-0067">ATP-binding</keyword>
<organism evidence="9 10">
    <name type="scientific">Ustilago bromivora</name>
    <dbReference type="NCBI Taxonomy" id="307758"/>
    <lineage>
        <taxon>Eukaryota</taxon>
        <taxon>Fungi</taxon>
        <taxon>Dikarya</taxon>
        <taxon>Basidiomycota</taxon>
        <taxon>Ustilaginomycotina</taxon>
        <taxon>Ustilaginomycetes</taxon>
        <taxon>Ustilaginales</taxon>
        <taxon>Ustilaginaceae</taxon>
        <taxon>Ustilago</taxon>
    </lineage>
</organism>
<dbReference type="PANTHER" id="PTHR12586:SF1">
    <property type="entry name" value="CDP-DIACYLGLYCEROL--GLYCEROL-3-PHOSPHATE 3-PHOSPHATIDYLTRANSFERASE, MITOCHONDRIAL"/>
    <property type="match status" value="1"/>
</dbReference>
<dbReference type="CDD" id="cd09135">
    <property type="entry name" value="PLDc_PGS1_euk_1"/>
    <property type="match status" value="1"/>
</dbReference>
<evidence type="ECO:0000313" key="9">
    <source>
        <dbReference type="EMBL" id="SAM77039.1"/>
    </source>
</evidence>
<feature type="compositionally biased region" description="Polar residues" evidence="8">
    <location>
        <begin position="80"/>
        <end position="95"/>
    </location>
</feature>
<dbReference type="InterPro" id="IPR016270">
    <property type="entry name" value="PGS1"/>
</dbReference>
<dbReference type="GO" id="GO:0005524">
    <property type="term" value="F:ATP binding"/>
    <property type="evidence" value="ECO:0007669"/>
    <property type="project" value="UniProtKB-KW"/>
</dbReference>
<dbReference type="AlphaFoldDB" id="A0A1K0GL42"/>
<feature type="region of interest" description="Disordered" evidence="8">
    <location>
        <begin position="70"/>
        <end position="95"/>
    </location>
</feature>
<dbReference type="Gene3D" id="3.30.870.10">
    <property type="entry name" value="Endonuclease Chain A"/>
    <property type="match status" value="2"/>
</dbReference>
<sequence length="608" mass="68587">MEGPAAPQLVLSYSYDLYPGAAFLISRCTSRAGMEMSLLRSNFATSGCALAAHYGSRPLLPRTLKAPRLDAHSSSRRPFHSTTHVHQPEPSTSQQDPYLLTRQLADELRLPLFSASGKQLHLLRDPSHFYETLKTKISQAKERIFLASLYIGKEETELVTYLESALQRNPALQLTILVDALRGTREAHPTPSCASLVSKFHARYPDRVKIRLYHTPNLKGWLKKIVGKRFNEGWGLQHMKIYGFDDDVVLSGANLSRDYFTNRRDRYLLVERHREVADYLCSLVHAVGRFSFKLESIPVQGRSAEGASPDWKLIWDGGKDCPALLAGQASLEPYAEPGWTSAATKSLEEFTRQWHHRSSSSDSKTNSGEKSADTLLLPLLQMGPLHIRQETHAIPKVLSLGLEAPDAQGQPPNLGLTSGYFSLYKPYKALLLRAKAARTAIVKIICAAPEANGFFQSKGVSGWIPEAYTWYEYQFWKALQRSRRLLGQDGRDVNQGGVEIREWNKDGWTYHAKGIWYTPPSSELADESAPTMMHVGSSNYGSRSADLDLECTFLISTKSKELSQRFREEFETLQRNATDVVDEKLFQRPERQVRRRVKMAAWILKGML</sequence>
<comment type="pathway">
    <text evidence="7">Phospholipid metabolism; phosphatidylglycerol biosynthesis; phosphatidylglycerol from CDP-diacylglycerol: step 1/2.</text>
</comment>
<keyword evidence="7" id="KW-0496">Mitochondrion</keyword>
<evidence type="ECO:0000256" key="7">
    <source>
        <dbReference type="RuleBase" id="RU365024"/>
    </source>
</evidence>
<evidence type="ECO:0000256" key="8">
    <source>
        <dbReference type="SAM" id="MobiDB-lite"/>
    </source>
</evidence>
<evidence type="ECO:0000256" key="2">
    <source>
        <dbReference type="ARBA" id="ARBA00022679"/>
    </source>
</evidence>
<keyword evidence="6 7" id="KW-1208">Phospholipid metabolism</keyword>
<dbReference type="Proteomes" id="UP000179920">
    <property type="component" value="Chromosome III"/>
</dbReference>
<proteinExistence type="inferred from homology"/>
<dbReference type="GO" id="GO:0008444">
    <property type="term" value="F:CDP-diacylglycerol-glycerol-3-phosphate 3-phosphatidyltransferase activity"/>
    <property type="evidence" value="ECO:0007669"/>
    <property type="project" value="UniProtKB-EC"/>
</dbReference>
<name>A0A1K0GL42_9BASI</name>
<comment type="subcellular location">
    <subcellularLocation>
        <location evidence="7">Mitochondrion</location>
    </subcellularLocation>
</comment>
<reference evidence="10" key="1">
    <citation type="submission" date="2016-04" db="EMBL/GenBank/DDBJ databases">
        <authorList>
            <person name="Guldener U."/>
            <person name="Guldener U."/>
        </authorList>
    </citation>
    <scope>NUCLEOTIDE SEQUENCE [LARGE SCALE GENOMIC DNA]</scope>
    <source>
        <strain evidence="10">UB2112</strain>
    </source>
</reference>
<keyword evidence="7" id="KW-0547">Nucleotide-binding</keyword>
<comment type="catalytic activity">
    <reaction evidence="7">
        <text>a CDP-1,2-diacyl-sn-glycerol + sn-glycerol 3-phosphate = a 1,2-diacyl-sn-glycero-3-phospho-(1'-sn-glycero-3'-phosphate) + CMP + H(+)</text>
        <dbReference type="Rhea" id="RHEA:12593"/>
        <dbReference type="ChEBI" id="CHEBI:15378"/>
        <dbReference type="ChEBI" id="CHEBI:57597"/>
        <dbReference type="ChEBI" id="CHEBI:58332"/>
        <dbReference type="ChEBI" id="CHEBI:60110"/>
        <dbReference type="ChEBI" id="CHEBI:60377"/>
        <dbReference type="EC" id="2.7.8.5"/>
    </reaction>
</comment>
<accession>A0A1K0GL42</accession>
<dbReference type="SUPFAM" id="SSF56024">
    <property type="entry name" value="Phospholipase D/nuclease"/>
    <property type="match status" value="2"/>
</dbReference>
<evidence type="ECO:0000256" key="4">
    <source>
        <dbReference type="ARBA" id="ARBA00023098"/>
    </source>
</evidence>
<keyword evidence="1 7" id="KW-0444">Lipid biosynthesis</keyword>
<evidence type="ECO:0000256" key="5">
    <source>
        <dbReference type="ARBA" id="ARBA00023209"/>
    </source>
</evidence>
<evidence type="ECO:0000256" key="3">
    <source>
        <dbReference type="ARBA" id="ARBA00022737"/>
    </source>
</evidence>
<keyword evidence="3" id="KW-0677">Repeat</keyword>
<gene>
    <name evidence="9" type="ORF">UBRO_01694</name>
</gene>
<dbReference type="EMBL" id="LT558119">
    <property type="protein sequence ID" value="SAM77039.1"/>
    <property type="molecule type" value="Genomic_DNA"/>
</dbReference>
<evidence type="ECO:0000256" key="6">
    <source>
        <dbReference type="ARBA" id="ARBA00023264"/>
    </source>
</evidence>
<evidence type="ECO:0000256" key="1">
    <source>
        <dbReference type="ARBA" id="ARBA00022516"/>
    </source>
</evidence>